<dbReference type="Pfam" id="PF17921">
    <property type="entry name" value="Integrase_H2C2"/>
    <property type="match status" value="1"/>
</dbReference>
<dbReference type="Gene3D" id="1.10.340.70">
    <property type="match status" value="1"/>
</dbReference>
<dbReference type="Gene3D" id="3.30.420.10">
    <property type="entry name" value="Ribonuclease H-like superfamily/Ribonuclease H"/>
    <property type="match status" value="1"/>
</dbReference>
<dbReference type="InterPro" id="IPR001584">
    <property type="entry name" value="Integrase_cat-core"/>
</dbReference>
<dbReference type="Proteomes" id="UP001151760">
    <property type="component" value="Unassembled WGS sequence"/>
</dbReference>
<reference evidence="2" key="2">
    <citation type="submission" date="2022-01" db="EMBL/GenBank/DDBJ databases">
        <authorList>
            <person name="Yamashiro T."/>
            <person name="Shiraishi A."/>
            <person name="Satake H."/>
            <person name="Nakayama K."/>
        </authorList>
    </citation>
    <scope>NUCLEOTIDE SEQUENCE</scope>
</reference>
<dbReference type="Pfam" id="PF00078">
    <property type="entry name" value="RVT_1"/>
    <property type="match status" value="1"/>
</dbReference>
<keyword evidence="2" id="KW-0808">Transferase</keyword>
<sequence length="908" mass="105442">MRQRHWIELFSDYDCEIRYHPGKENVVADALSRKERVKPKRVRAMNMTLQSSIKDRILAAQKDASDESTRLQRGLDEMIEPRNDGALYYLDRIWVPLKGDVRILIMDKAHKSKYSVHLGADKMYYDLRDRYCWSGMKKDIAVYQPEIPKWKWKRISMDFVTKLSRTSSGHDVIWVIVDRLTKSAHFLPMREDYKMDRLARLYLNEIVARHGVPVSIISDRDSHFTSRFWQLMKEALGTKLDINFRGIWDVHLPLVEFSYNNSYHSSVTCASFEALYGRKCCSLIMWAEVGEGQLIGPELVQETTKKISHIKNRLKAARDRQKSYADKKRKPLEFSISDYVLLKVSPWKGVVRFGKKGKLAPRFVGPFEIIERIGPVAYRLDLPEELDGIQVDAKLNFVEEPVEILEREFKKLKRSRIAIVKVRWNSKRGPEFTWEREDQMKLKYPYLFSDGTLNLDDKAASSSSIDIAMRDFQECVEDIEVTVVNSSGLRYTWNQKPKGADGILKKIDRIMANMEFNDIFSPGPNGYTAAFFKEAWDIIAHDVIKAVQEFFVNGSLLKELNHTIIALIPKGKRGLHQGDPISPYLFTLVMEVLTLMLHQKVSDSDSFTYHHHCSDLNIINLCFADDLFLFAHGDVNSARVIMEALDEFKYASGLVPSLPKKGKLPVKYLGVPLVSTRLIYRDCKELVENVKSKINDWKNKFLSFAGRVQLVQSVLASIHIYWAYVFIIPSRTLLDLEQLMCGFVWSQGDMRRGRAKVAWEADISLCGNMSWGWRKILKVRPLIRQFIWYRLGDGNMVSAWFDRWCLLSPLSDLVTPRDIHRAGFDMSTKVWSQLQVFTGVPNMPSSLDLIERNNRLFKNQKRSEDQVIEVIKSTIRLKLLSYKFKKTKKVEFFMHLWKLPSSLIRSSY</sequence>
<dbReference type="InterPro" id="IPR043502">
    <property type="entry name" value="DNA/RNA_pol_sf"/>
</dbReference>
<dbReference type="EMBL" id="BQNB010021355">
    <property type="protein sequence ID" value="GJU05521.1"/>
    <property type="molecule type" value="Genomic_DNA"/>
</dbReference>
<dbReference type="InterPro" id="IPR056924">
    <property type="entry name" value="SH3_Tf2-1"/>
</dbReference>
<dbReference type="PANTHER" id="PTHR45835">
    <property type="entry name" value="YALI0A06105P"/>
    <property type="match status" value="1"/>
</dbReference>
<name>A0ABQ5IZL9_9ASTR</name>
<dbReference type="PANTHER" id="PTHR45835:SF99">
    <property type="entry name" value="CHROMO DOMAIN-CONTAINING PROTEIN-RELATED"/>
    <property type="match status" value="1"/>
</dbReference>
<dbReference type="Pfam" id="PF24626">
    <property type="entry name" value="SH3_Tf2-1"/>
    <property type="match status" value="1"/>
</dbReference>
<reference evidence="2" key="1">
    <citation type="journal article" date="2022" name="Int. J. Mol. Sci.">
        <title>Draft Genome of Tanacetum Coccineum: Genomic Comparison of Closely Related Tanacetum-Family Plants.</title>
        <authorList>
            <person name="Yamashiro T."/>
            <person name="Shiraishi A."/>
            <person name="Nakayama K."/>
            <person name="Satake H."/>
        </authorList>
    </citation>
    <scope>NUCLEOTIDE SEQUENCE</scope>
</reference>
<dbReference type="GO" id="GO:0003964">
    <property type="term" value="F:RNA-directed DNA polymerase activity"/>
    <property type="evidence" value="ECO:0007669"/>
    <property type="project" value="UniProtKB-KW"/>
</dbReference>
<protein>
    <submittedName>
        <fullName evidence="2">Reverse transcriptase domain-containing protein</fullName>
    </submittedName>
</protein>
<feature type="domain" description="Integrase catalytic" evidence="1">
    <location>
        <begin position="144"/>
        <end position="240"/>
    </location>
</feature>
<evidence type="ECO:0000313" key="3">
    <source>
        <dbReference type="Proteomes" id="UP001151760"/>
    </source>
</evidence>
<accession>A0ABQ5IZL9</accession>
<dbReference type="InterPro" id="IPR041588">
    <property type="entry name" value="Integrase_H2C2"/>
</dbReference>
<evidence type="ECO:0000259" key="1">
    <source>
        <dbReference type="PROSITE" id="PS50994"/>
    </source>
</evidence>
<dbReference type="SUPFAM" id="SSF53098">
    <property type="entry name" value="Ribonuclease H-like"/>
    <property type="match status" value="1"/>
</dbReference>
<keyword evidence="3" id="KW-1185">Reference proteome</keyword>
<dbReference type="InterPro" id="IPR000477">
    <property type="entry name" value="RT_dom"/>
</dbReference>
<proteinExistence type="predicted"/>
<comment type="caution">
    <text evidence="2">The sequence shown here is derived from an EMBL/GenBank/DDBJ whole genome shotgun (WGS) entry which is preliminary data.</text>
</comment>
<keyword evidence="2" id="KW-0695">RNA-directed DNA polymerase</keyword>
<organism evidence="2 3">
    <name type="scientific">Tanacetum coccineum</name>
    <dbReference type="NCBI Taxonomy" id="301880"/>
    <lineage>
        <taxon>Eukaryota</taxon>
        <taxon>Viridiplantae</taxon>
        <taxon>Streptophyta</taxon>
        <taxon>Embryophyta</taxon>
        <taxon>Tracheophyta</taxon>
        <taxon>Spermatophyta</taxon>
        <taxon>Magnoliopsida</taxon>
        <taxon>eudicotyledons</taxon>
        <taxon>Gunneridae</taxon>
        <taxon>Pentapetalae</taxon>
        <taxon>asterids</taxon>
        <taxon>campanulids</taxon>
        <taxon>Asterales</taxon>
        <taxon>Asteraceae</taxon>
        <taxon>Asteroideae</taxon>
        <taxon>Anthemideae</taxon>
        <taxon>Anthemidinae</taxon>
        <taxon>Tanacetum</taxon>
    </lineage>
</organism>
<dbReference type="SUPFAM" id="SSF56672">
    <property type="entry name" value="DNA/RNA polymerases"/>
    <property type="match status" value="1"/>
</dbReference>
<dbReference type="InterPro" id="IPR036397">
    <property type="entry name" value="RNaseH_sf"/>
</dbReference>
<keyword evidence="2" id="KW-0548">Nucleotidyltransferase</keyword>
<dbReference type="PROSITE" id="PS50994">
    <property type="entry name" value="INTEGRASE"/>
    <property type="match status" value="1"/>
</dbReference>
<gene>
    <name evidence="2" type="ORF">Tco_1121951</name>
</gene>
<dbReference type="InterPro" id="IPR012337">
    <property type="entry name" value="RNaseH-like_sf"/>
</dbReference>
<evidence type="ECO:0000313" key="2">
    <source>
        <dbReference type="EMBL" id="GJU05521.1"/>
    </source>
</evidence>